<dbReference type="InterPro" id="IPR023271">
    <property type="entry name" value="Aquaporin-like"/>
</dbReference>
<dbReference type="Proteomes" id="UP000694620">
    <property type="component" value="Chromosome 2"/>
</dbReference>
<dbReference type="InterPro" id="IPR022357">
    <property type="entry name" value="MIP_CS"/>
</dbReference>
<accession>A0A8C4X3Z0</accession>
<comment type="catalytic activity">
    <reaction evidence="7">
        <text>urea(in) = urea(out)</text>
        <dbReference type="Rhea" id="RHEA:32799"/>
        <dbReference type="ChEBI" id="CHEBI:16199"/>
    </reaction>
</comment>
<protein>
    <submittedName>
        <fullName evidence="12">Aquaporin-10-like</fullName>
    </submittedName>
</protein>
<dbReference type="PANTHER" id="PTHR43829">
    <property type="entry name" value="AQUAPORIN OR AQUAGLYCEROPORIN RELATED"/>
    <property type="match status" value="1"/>
</dbReference>
<feature type="transmembrane region" description="Helical" evidence="11">
    <location>
        <begin position="193"/>
        <end position="215"/>
    </location>
</feature>
<comment type="similarity">
    <text evidence="2 10">Belongs to the MIP/aquaporin (TC 1.A.8) family.</text>
</comment>
<dbReference type="GO" id="GO:0015250">
    <property type="term" value="F:water channel activity"/>
    <property type="evidence" value="ECO:0007669"/>
    <property type="project" value="TreeGrafter"/>
</dbReference>
<evidence type="ECO:0000256" key="10">
    <source>
        <dbReference type="RuleBase" id="RU000477"/>
    </source>
</evidence>
<dbReference type="Gene3D" id="1.20.1080.10">
    <property type="entry name" value="Glycerol uptake facilitator protein"/>
    <property type="match status" value="1"/>
</dbReference>
<gene>
    <name evidence="12" type="primary">LOC114646052</name>
</gene>
<evidence type="ECO:0000313" key="12">
    <source>
        <dbReference type="Ensembl" id="ENSECRP00000003054.1"/>
    </source>
</evidence>
<evidence type="ECO:0000256" key="7">
    <source>
        <dbReference type="ARBA" id="ARBA00033993"/>
    </source>
</evidence>
<evidence type="ECO:0000256" key="5">
    <source>
        <dbReference type="ARBA" id="ARBA00022989"/>
    </source>
</evidence>
<dbReference type="GeneTree" id="ENSGT00940000164368"/>
<evidence type="ECO:0000256" key="4">
    <source>
        <dbReference type="ARBA" id="ARBA00022692"/>
    </source>
</evidence>
<dbReference type="SUPFAM" id="SSF81338">
    <property type="entry name" value="Aquaporin-like"/>
    <property type="match status" value="1"/>
</dbReference>
<dbReference type="PRINTS" id="PR00783">
    <property type="entry name" value="MINTRINSICP"/>
</dbReference>
<evidence type="ECO:0000256" key="9">
    <source>
        <dbReference type="ARBA" id="ARBA00049405"/>
    </source>
</evidence>
<dbReference type="Pfam" id="PF00230">
    <property type="entry name" value="MIP"/>
    <property type="match status" value="1"/>
</dbReference>
<proteinExistence type="inferred from homology"/>
<dbReference type="PANTHER" id="PTHR43829:SF20">
    <property type="entry name" value="AQUAPORIN 10"/>
    <property type="match status" value="1"/>
</dbReference>
<dbReference type="PROSITE" id="PS00221">
    <property type="entry name" value="MIP"/>
    <property type="match status" value="1"/>
</dbReference>
<dbReference type="AlphaFoldDB" id="A0A8C4X3Z0"/>
<evidence type="ECO:0000256" key="3">
    <source>
        <dbReference type="ARBA" id="ARBA00022448"/>
    </source>
</evidence>
<reference evidence="12" key="3">
    <citation type="submission" date="2025-09" db="UniProtKB">
        <authorList>
            <consortium name="Ensembl"/>
        </authorList>
    </citation>
    <scope>IDENTIFICATION</scope>
</reference>
<evidence type="ECO:0000256" key="8">
    <source>
        <dbReference type="ARBA" id="ARBA00034651"/>
    </source>
</evidence>
<organism evidence="12 13">
    <name type="scientific">Erpetoichthys calabaricus</name>
    <name type="common">Rope fish</name>
    <name type="synonym">Calamoichthys calabaricus</name>
    <dbReference type="NCBI Taxonomy" id="27687"/>
    <lineage>
        <taxon>Eukaryota</taxon>
        <taxon>Metazoa</taxon>
        <taxon>Chordata</taxon>
        <taxon>Craniata</taxon>
        <taxon>Vertebrata</taxon>
        <taxon>Euteleostomi</taxon>
        <taxon>Actinopterygii</taxon>
        <taxon>Polypteriformes</taxon>
        <taxon>Polypteridae</taxon>
        <taxon>Erpetoichthys</taxon>
    </lineage>
</organism>
<comment type="catalytic activity">
    <reaction evidence="9">
        <text>glycerol(in) = glycerol(out)</text>
        <dbReference type="Rhea" id="RHEA:29675"/>
        <dbReference type="ChEBI" id="CHEBI:17754"/>
    </reaction>
</comment>
<reference evidence="12" key="1">
    <citation type="submission" date="2021-06" db="EMBL/GenBank/DDBJ databases">
        <authorList>
            <consortium name="Wellcome Sanger Institute Data Sharing"/>
        </authorList>
    </citation>
    <scope>NUCLEOTIDE SEQUENCE [LARGE SCALE GENOMIC DNA]</scope>
</reference>
<dbReference type="GO" id="GO:0016323">
    <property type="term" value="C:basolateral plasma membrane"/>
    <property type="evidence" value="ECO:0007669"/>
    <property type="project" value="TreeGrafter"/>
</dbReference>
<evidence type="ECO:0000256" key="6">
    <source>
        <dbReference type="ARBA" id="ARBA00023136"/>
    </source>
</evidence>
<evidence type="ECO:0000313" key="13">
    <source>
        <dbReference type="Proteomes" id="UP000694620"/>
    </source>
</evidence>
<name>A0A8C4X3Z0_ERPCA</name>
<comment type="subcellular location">
    <subcellularLocation>
        <location evidence="1">Membrane</location>
        <topology evidence="1">Multi-pass membrane protein</topology>
    </subcellularLocation>
</comment>
<feature type="transmembrane region" description="Helical" evidence="11">
    <location>
        <begin position="141"/>
        <end position="165"/>
    </location>
</feature>
<dbReference type="InterPro" id="IPR000425">
    <property type="entry name" value="MIP"/>
</dbReference>
<feature type="transmembrane region" description="Helical" evidence="11">
    <location>
        <begin position="54"/>
        <end position="75"/>
    </location>
</feature>
<dbReference type="GO" id="GO:0015204">
    <property type="term" value="F:urea transmembrane transporter activity"/>
    <property type="evidence" value="ECO:0007669"/>
    <property type="project" value="TreeGrafter"/>
</dbReference>
<dbReference type="InterPro" id="IPR050363">
    <property type="entry name" value="MIP/Aquaporin"/>
</dbReference>
<keyword evidence="6 11" id="KW-0472">Membrane</keyword>
<feature type="transmembrane region" description="Helical" evidence="11">
    <location>
        <begin position="111"/>
        <end position="129"/>
    </location>
</feature>
<evidence type="ECO:0000256" key="2">
    <source>
        <dbReference type="ARBA" id="ARBA00006175"/>
    </source>
</evidence>
<evidence type="ECO:0000256" key="11">
    <source>
        <dbReference type="SAM" id="Phobius"/>
    </source>
</evidence>
<keyword evidence="3 10" id="KW-0813">Transport</keyword>
<evidence type="ECO:0000256" key="1">
    <source>
        <dbReference type="ARBA" id="ARBA00004141"/>
    </source>
</evidence>
<reference evidence="12" key="2">
    <citation type="submission" date="2025-08" db="UniProtKB">
        <authorList>
            <consortium name="Ensembl"/>
        </authorList>
    </citation>
    <scope>IDENTIFICATION</scope>
</reference>
<dbReference type="GO" id="GO:0015254">
    <property type="term" value="F:glycerol channel activity"/>
    <property type="evidence" value="ECO:0007669"/>
    <property type="project" value="TreeGrafter"/>
</dbReference>
<keyword evidence="5 11" id="KW-1133">Transmembrane helix</keyword>
<keyword evidence="13" id="KW-1185">Reference proteome</keyword>
<dbReference type="Ensembl" id="ENSECRT00000003104.1">
    <property type="protein sequence ID" value="ENSECRP00000003054.1"/>
    <property type="gene ID" value="ENSECRG00000002077.1"/>
</dbReference>
<comment type="catalytic activity">
    <reaction evidence="8">
        <text>H2O(in) = H2O(out)</text>
        <dbReference type="Rhea" id="RHEA:29667"/>
        <dbReference type="ChEBI" id="CHEBI:15377"/>
    </reaction>
</comment>
<keyword evidence="4 10" id="KW-0812">Transmembrane</keyword>
<sequence length="285" mass="31587">MQKLRHLLRLKNKLLKECLAEFSGNICSVRAHLNPAVSLSFCMIGRFPWTKVPIYIFFQIFGAYMASATVFALYYDAIMNYSGGNLTVTGSQETASIFATYPSDYLSQANAFFDQIVGTAALLLCILPIEDAHNSPAPKGFEPVLVGFLVLGISMSMSSNCGAAINPARDLGPRLFTWSAGWGTAVFTAFDNWWWIPIVAPMLGGVIGAYIYLLFIEFHHEDSDMVQQIKPLTNQGDITSLANKSSKSGSFENIAVDGEMQMLRIDHDSKEEKPEEWGYHISSRL</sequence>